<keyword evidence="4" id="KW-1185">Reference proteome</keyword>
<reference evidence="4" key="1">
    <citation type="journal article" date="2008" name="Nat. Genet.">
        <title>The Pristionchus pacificus genome provides a unique perspective on nematode lifestyle and parasitism.</title>
        <authorList>
            <person name="Dieterich C."/>
            <person name="Clifton S.W."/>
            <person name="Schuster L.N."/>
            <person name="Chinwalla A."/>
            <person name="Delehaunty K."/>
            <person name="Dinkelacker I."/>
            <person name="Fulton L."/>
            <person name="Fulton R."/>
            <person name="Godfrey J."/>
            <person name="Minx P."/>
            <person name="Mitreva M."/>
            <person name="Roeseler W."/>
            <person name="Tian H."/>
            <person name="Witte H."/>
            <person name="Yang S.P."/>
            <person name="Wilson R.K."/>
            <person name="Sommer R.J."/>
        </authorList>
    </citation>
    <scope>NUCLEOTIDE SEQUENCE [LARGE SCALE GENOMIC DNA]</scope>
    <source>
        <strain evidence="4">PS312</strain>
    </source>
</reference>
<dbReference type="EnsemblMetazoa" id="PPA41211.1">
    <property type="protein sequence ID" value="PPA41211.1"/>
    <property type="gene ID" value="WBGene00279580"/>
</dbReference>
<sequence length="158" mass="17734">MPSFLVCCTVFVVGAVKIRSKLMSQGASISKRTKHMQLRFFLRQIARPCKLFLTVLLPLILTSFPLGVFSVAALLGWELHNVPVLIAIMMWPLPMQHAYHAYHAMLTVRKGIVLDRPDLPWIRSKISDKADSAELTQSMSQSKNSVSQRNTSTHLTSS</sequence>
<keyword evidence="2" id="KW-0472">Membrane</keyword>
<dbReference type="AlphaFoldDB" id="A0A2A6CM91"/>
<evidence type="ECO:0000313" key="4">
    <source>
        <dbReference type="Proteomes" id="UP000005239"/>
    </source>
</evidence>
<feature type="compositionally biased region" description="Polar residues" evidence="1">
    <location>
        <begin position="134"/>
        <end position="158"/>
    </location>
</feature>
<feature type="transmembrane region" description="Helical" evidence="2">
    <location>
        <begin position="51"/>
        <end position="76"/>
    </location>
</feature>
<accession>A0A8R1UV00</accession>
<evidence type="ECO:0000256" key="2">
    <source>
        <dbReference type="SAM" id="Phobius"/>
    </source>
</evidence>
<reference evidence="3" key="2">
    <citation type="submission" date="2022-06" db="UniProtKB">
        <authorList>
            <consortium name="EnsemblMetazoa"/>
        </authorList>
    </citation>
    <scope>IDENTIFICATION</scope>
    <source>
        <strain evidence="3">PS312</strain>
    </source>
</reference>
<organism evidence="3 4">
    <name type="scientific">Pristionchus pacificus</name>
    <name type="common">Parasitic nematode worm</name>
    <dbReference type="NCBI Taxonomy" id="54126"/>
    <lineage>
        <taxon>Eukaryota</taxon>
        <taxon>Metazoa</taxon>
        <taxon>Ecdysozoa</taxon>
        <taxon>Nematoda</taxon>
        <taxon>Chromadorea</taxon>
        <taxon>Rhabditida</taxon>
        <taxon>Rhabditina</taxon>
        <taxon>Diplogasteromorpha</taxon>
        <taxon>Diplogasteroidea</taxon>
        <taxon>Neodiplogasteridae</taxon>
        <taxon>Pristionchus</taxon>
    </lineage>
</organism>
<feature type="transmembrane region" description="Helical" evidence="2">
    <location>
        <begin position="82"/>
        <end position="102"/>
    </location>
</feature>
<gene>
    <name evidence="3" type="primary">WBGene00279580</name>
</gene>
<accession>A0A2A6CM91</accession>
<feature type="region of interest" description="Disordered" evidence="1">
    <location>
        <begin position="129"/>
        <end position="158"/>
    </location>
</feature>
<dbReference type="Proteomes" id="UP000005239">
    <property type="component" value="Unassembled WGS sequence"/>
</dbReference>
<keyword evidence="2" id="KW-0812">Transmembrane</keyword>
<evidence type="ECO:0000256" key="1">
    <source>
        <dbReference type="SAM" id="MobiDB-lite"/>
    </source>
</evidence>
<keyword evidence="2" id="KW-1133">Transmembrane helix</keyword>
<protein>
    <submittedName>
        <fullName evidence="3">Uncharacterized protein</fullName>
    </submittedName>
</protein>
<evidence type="ECO:0000313" key="3">
    <source>
        <dbReference type="EnsemblMetazoa" id="PPA41211.1"/>
    </source>
</evidence>
<proteinExistence type="predicted"/>
<name>A0A2A6CM91_PRIPA</name>